<dbReference type="InterPro" id="IPR001025">
    <property type="entry name" value="BAH_dom"/>
</dbReference>
<dbReference type="InterPro" id="IPR043151">
    <property type="entry name" value="BAH_sf"/>
</dbReference>
<evidence type="ECO:0000259" key="2">
    <source>
        <dbReference type="PROSITE" id="PS51038"/>
    </source>
</evidence>
<evidence type="ECO:0000313" key="3">
    <source>
        <dbReference type="EMBL" id="KAA3674722.1"/>
    </source>
</evidence>
<dbReference type="GO" id="GO:0045892">
    <property type="term" value="P:negative regulation of DNA-templated transcription"/>
    <property type="evidence" value="ECO:0007669"/>
    <property type="project" value="TreeGrafter"/>
</dbReference>
<dbReference type="GO" id="GO:0031507">
    <property type="term" value="P:heterochromatin formation"/>
    <property type="evidence" value="ECO:0007669"/>
    <property type="project" value="TreeGrafter"/>
</dbReference>
<comment type="caution">
    <text evidence="3">The sequence shown here is derived from an EMBL/GenBank/DDBJ whole genome shotgun (WGS) entry which is preliminary data.</text>
</comment>
<feature type="region of interest" description="Disordered" evidence="1">
    <location>
        <begin position="849"/>
        <end position="879"/>
    </location>
</feature>
<dbReference type="EMBL" id="QNGE01002960">
    <property type="protein sequence ID" value="KAA3674722.1"/>
    <property type="molecule type" value="Genomic_DNA"/>
</dbReference>
<keyword evidence="4" id="KW-1185">Reference proteome</keyword>
<evidence type="ECO:0000313" key="4">
    <source>
        <dbReference type="Proteomes" id="UP000324629"/>
    </source>
</evidence>
<dbReference type="AlphaFoldDB" id="A0A5J4NGV6"/>
<dbReference type="InterPro" id="IPR053032">
    <property type="entry name" value="BAH_domain-containing"/>
</dbReference>
<organism evidence="3 4">
    <name type="scientific">Paragonimus westermani</name>
    <dbReference type="NCBI Taxonomy" id="34504"/>
    <lineage>
        <taxon>Eukaryota</taxon>
        <taxon>Metazoa</taxon>
        <taxon>Spiralia</taxon>
        <taxon>Lophotrochozoa</taxon>
        <taxon>Platyhelminthes</taxon>
        <taxon>Trematoda</taxon>
        <taxon>Digenea</taxon>
        <taxon>Plagiorchiida</taxon>
        <taxon>Troglotremata</taxon>
        <taxon>Troglotrematidae</taxon>
        <taxon>Paragonimus</taxon>
    </lineage>
</organism>
<dbReference type="PANTHER" id="PTHR46576">
    <property type="entry name" value="BROMO ADJACENT HOMOLOGY DOMAIN-CONTAINING 1 PROTEIN"/>
    <property type="match status" value="1"/>
</dbReference>
<dbReference type="GO" id="GO:0005677">
    <property type="term" value="C:chromatin silencing complex"/>
    <property type="evidence" value="ECO:0007669"/>
    <property type="project" value="TreeGrafter"/>
</dbReference>
<dbReference type="PROSITE" id="PS51038">
    <property type="entry name" value="BAH"/>
    <property type="match status" value="1"/>
</dbReference>
<feature type="compositionally biased region" description="Polar residues" evidence="1">
    <location>
        <begin position="852"/>
        <end position="866"/>
    </location>
</feature>
<protein>
    <recommendedName>
        <fullName evidence="2">BAH domain-containing protein</fullName>
    </recommendedName>
</protein>
<dbReference type="Pfam" id="PF01426">
    <property type="entry name" value="BAH"/>
    <property type="match status" value="1"/>
</dbReference>
<dbReference type="Gene3D" id="2.30.30.490">
    <property type="match status" value="1"/>
</dbReference>
<gene>
    <name evidence="3" type="ORF">DEA37_0003981</name>
</gene>
<accession>A0A5J4NGV6</accession>
<dbReference type="PANTHER" id="PTHR46576:SF1">
    <property type="entry name" value="BROMO ADJACENT HOMOLOGY DOMAIN-CONTAINING 1 PROTEIN"/>
    <property type="match status" value="1"/>
</dbReference>
<reference evidence="3 4" key="1">
    <citation type="journal article" date="2019" name="Gigascience">
        <title>Whole-genome sequence of the oriental lung fluke Paragonimus westermani.</title>
        <authorList>
            <person name="Oey H."/>
            <person name="Zakrzewski M."/>
            <person name="Narain K."/>
            <person name="Devi K.R."/>
            <person name="Agatsuma T."/>
            <person name="Nawaratna S."/>
            <person name="Gobert G.N."/>
            <person name="Jones M.K."/>
            <person name="Ragan M.A."/>
            <person name="McManus D.P."/>
            <person name="Krause L."/>
        </authorList>
    </citation>
    <scope>NUCLEOTIDE SEQUENCE [LARGE SCALE GENOMIC DNA]</scope>
    <source>
        <strain evidence="3 4">IND2009</strain>
    </source>
</reference>
<proteinExistence type="predicted"/>
<dbReference type="Proteomes" id="UP000324629">
    <property type="component" value="Unassembled WGS sequence"/>
</dbReference>
<name>A0A5J4NGV6_9TREM</name>
<feature type="domain" description="BAH" evidence="2">
    <location>
        <begin position="638"/>
        <end position="772"/>
    </location>
</feature>
<evidence type="ECO:0000256" key="1">
    <source>
        <dbReference type="SAM" id="MobiDB-lite"/>
    </source>
</evidence>
<sequence length="1093" mass="119746">MPAKCSGANFYVPKIKKNHRPYELLEKSVIATENTLNRVSEGEGTSLSASFLHTRFYRQNVQRTERQTRRMKLKSLSRQSAAQSSFPKRHCVSIEQKLKRELGVDVIPHLPSLGKRLASLNAVALINAVTTGKDICVKHRATSSPQRRHSVDTIPCEETYEDCLTDESEDATTEPMCISSEVARTRQITKRLLGRNIRKARTVKAMRGAAVLHLPSDEQVTMSPILVPLEPSAHTEPAIESYHSEHVIPLGNNKFGVQQVTRQVIRVDSADHSHVRPNIHCPPSAPVPFTSVSSIACQLSAVEPQSTCASCLYASGTNHIPPCASTPVRIAPPTQSLAMWQPIPHAYVTGSLSPSVFPFYPQAMVLPPIMFPLSQPYPSFYASVVNSNLQQTNLSWYPSHQDGLTSLYFGIGQTFGSGQPLGTALNFVAASPVYYPMCAPREVCELHPSLYASFWHPFSSVYGAPLTSQSTAPSHMLQSCSGPSSTVIQVDDQRLACDTTPSFFIENGGGSTVPPVTSISETPKALYTNRNTNRVDLGSYMPVSEVQTTDMACSFSPNVHGTPSSTIALFRSTQEQPPTTTSSGISSAPTTLQKQLSKVDDAWDWEGEAFEKLVFIQSESPPVSRFCHRAIRHRRDGILIHEKDSVLLCSGPDRSNPPHVAKITALFLDPNSGTKMMALLWYYRSEHIIGNGLHDLISNELYASRHCDTNPVDCIEDKAYVLTMNAFARFMAELKHRQCSHADECPVTATVTNVFLCRGVYDYRLKRVCRNLNFHTFSLHSQFLSAHRVKVTEAVALNSSSLITDSFNSTPLVTDLSQEIVQKNPDDQTSSNSPVLRICLSKSTDLGVASPSAVQTPTRIKNTQPHCNKGDPTKPFSGKINAELPKLRITTSFPTILEEQESTLVKESVSTSNVYNYAPQRTTASTCSDPNTPIHTSSQPVEVLASYRSLCATSPLRDCQAHISHGSNQWPPSSGLSACDPSVLDNSADLSVNWAEHGKQIALSLDCHVNGSPNPTFDDPESAHITPTVVVDSLSLSHIPLTISTQTLHITNGSCSTNFALNPTLSLPTRYTLHNAHHQNSLVDSDSPHLVIL</sequence>
<dbReference type="GO" id="GO:0003682">
    <property type="term" value="F:chromatin binding"/>
    <property type="evidence" value="ECO:0007669"/>
    <property type="project" value="InterPro"/>
</dbReference>
<dbReference type="GO" id="GO:0000976">
    <property type="term" value="F:transcription cis-regulatory region binding"/>
    <property type="evidence" value="ECO:0007669"/>
    <property type="project" value="TreeGrafter"/>
</dbReference>